<evidence type="ECO:0000313" key="9">
    <source>
        <dbReference type="Proteomes" id="UP000284605"/>
    </source>
</evidence>
<gene>
    <name evidence="8" type="ORF">D3874_13980</name>
</gene>
<feature type="transmembrane region" description="Helical" evidence="7">
    <location>
        <begin position="124"/>
        <end position="144"/>
    </location>
</feature>
<proteinExistence type="inferred from homology"/>
<feature type="transmembrane region" description="Helical" evidence="7">
    <location>
        <begin position="305"/>
        <end position="323"/>
    </location>
</feature>
<name>A0A418WDC7_9PROT</name>
<dbReference type="AlphaFoldDB" id="A0A418WDC7"/>
<dbReference type="NCBIfam" id="TIGR03718">
    <property type="entry name" value="R_switched_Alx"/>
    <property type="match status" value="1"/>
</dbReference>
<dbReference type="EMBL" id="QYUK01000011">
    <property type="protein sequence ID" value="RJF87994.1"/>
    <property type="molecule type" value="Genomic_DNA"/>
</dbReference>
<feature type="region of interest" description="Disordered" evidence="6">
    <location>
        <begin position="328"/>
        <end position="351"/>
    </location>
</feature>
<dbReference type="InterPro" id="IPR022369">
    <property type="entry name" value="Integral_membrane_TerC_rswitch"/>
</dbReference>
<dbReference type="Pfam" id="PF03741">
    <property type="entry name" value="TerC"/>
    <property type="match status" value="1"/>
</dbReference>
<keyword evidence="9" id="KW-1185">Reference proteome</keyword>
<accession>A0A418WDC7</accession>
<comment type="similarity">
    <text evidence="2">Belongs to the TerC family.</text>
</comment>
<evidence type="ECO:0000256" key="2">
    <source>
        <dbReference type="ARBA" id="ARBA00007511"/>
    </source>
</evidence>
<comment type="caution">
    <text evidence="8">The sequence shown here is derived from an EMBL/GenBank/DDBJ whole genome shotgun (WGS) entry which is preliminary data.</text>
</comment>
<feature type="transmembrane region" description="Helical" evidence="7">
    <location>
        <begin position="245"/>
        <end position="265"/>
    </location>
</feature>
<dbReference type="InterPro" id="IPR005496">
    <property type="entry name" value="Integral_membrane_TerC"/>
</dbReference>
<evidence type="ECO:0000313" key="8">
    <source>
        <dbReference type="EMBL" id="RJF87994.1"/>
    </source>
</evidence>
<dbReference type="OrthoDB" id="9783692at2"/>
<feature type="transmembrane region" description="Helical" evidence="7">
    <location>
        <begin position="26"/>
        <end position="47"/>
    </location>
</feature>
<feature type="transmembrane region" description="Helical" evidence="7">
    <location>
        <begin position="150"/>
        <end position="169"/>
    </location>
</feature>
<dbReference type="PANTHER" id="PTHR30238">
    <property type="entry name" value="MEMBRANE BOUND PREDICTED REDOX MODULATOR"/>
    <property type="match status" value="1"/>
</dbReference>
<reference evidence="8 9" key="1">
    <citation type="submission" date="2018-09" db="EMBL/GenBank/DDBJ databases">
        <authorList>
            <person name="Zhu H."/>
        </authorList>
    </citation>
    <scope>NUCLEOTIDE SEQUENCE [LARGE SCALE GENOMIC DNA]</scope>
    <source>
        <strain evidence="8 9">K1W22B-8</strain>
    </source>
</reference>
<evidence type="ECO:0000256" key="3">
    <source>
        <dbReference type="ARBA" id="ARBA00022692"/>
    </source>
</evidence>
<evidence type="ECO:0000256" key="1">
    <source>
        <dbReference type="ARBA" id="ARBA00004141"/>
    </source>
</evidence>
<evidence type="ECO:0000256" key="4">
    <source>
        <dbReference type="ARBA" id="ARBA00022989"/>
    </source>
</evidence>
<feature type="transmembrane region" description="Helical" evidence="7">
    <location>
        <begin position="277"/>
        <end position="299"/>
    </location>
</feature>
<comment type="subcellular location">
    <subcellularLocation>
        <location evidence="1">Membrane</location>
        <topology evidence="1">Multi-pass membrane protein</topology>
    </subcellularLocation>
</comment>
<organism evidence="8 9">
    <name type="scientific">Oleomonas cavernae</name>
    <dbReference type="NCBI Taxonomy" id="2320859"/>
    <lineage>
        <taxon>Bacteria</taxon>
        <taxon>Pseudomonadati</taxon>
        <taxon>Pseudomonadota</taxon>
        <taxon>Alphaproteobacteria</taxon>
        <taxon>Acetobacterales</taxon>
        <taxon>Acetobacteraceae</taxon>
        <taxon>Oleomonas</taxon>
    </lineage>
</organism>
<sequence length="351" mass="38505">MSDSSPAGRPCGRRDIWRVPAVETSIWAWLGFLVFVFALIAFDLGVVHRKPREVRVSEALWTSLFYVTLALIFAGGVFYFRGEADGWAFLTGFLIEKSLSIDNIFVFVLIFTHFAVPASLQHRVLLWGILGALAMRAVLIFAGVELIANFDWLIYVFGGFLVITGLKMLKAADAKPDLANNRLIGFVKRRLRVTPDYEGERFFVRRNGALLATPLFLALVVVEASDLVFAVDSIPAILAVSQDPFIVFTANVFAILGLRALYFALAGVVHRFHYLKYALALVLVLVGAKMIANGILGGHAVPTEYALIATAVLVFGSIALSLLRKPQADDPALPSGWVVGSPDLPDDRRPD</sequence>
<dbReference type="GO" id="GO:0016020">
    <property type="term" value="C:membrane"/>
    <property type="evidence" value="ECO:0007669"/>
    <property type="project" value="UniProtKB-SubCell"/>
</dbReference>
<evidence type="ECO:0000256" key="6">
    <source>
        <dbReference type="SAM" id="MobiDB-lite"/>
    </source>
</evidence>
<dbReference type="Proteomes" id="UP000284605">
    <property type="component" value="Unassembled WGS sequence"/>
</dbReference>
<keyword evidence="3 7" id="KW-0812">Transmembrane</keyword>
<feature type="transmembrane region" description="Helical" evidence="7">
    <location>
        <begin position="86"/>
        <end position="112"/>
    </location>
</feature>
<feature type="transmembrane region" description="Helical" evidence="7">
    <location>
        <begin position="59"/>
        <end position="80"/>
    </location>
</feature>
<protein>
    <submittedName>
        <fullName evidence="8">TerC family protein</fullName>
    </submittedName>
</protein>
<feature type="transmembrane region" description="Helical" evidence="7">
    <location>
        <begin position="215"/>
        <end position="239"/>
    </location>
</feature>
<evidence type="ECO:0000256" key="7">
    <source>
        <dbReference type="SAM" id="Phobius"/>
    </source>
</evidence>
<dbReference type="PANTHER" id="PTHR30238:SF0">
    <property type="entry name" value="THYLAKOID MEMBRANE PROTEIN TERC, CHLOROPLASTIC"/>
    <property type="match status" value="1"/>
</dbReference>
<evidence type="ECO:0000256" key="5">
    <source>
        <dbReference type="ARBA" id="ARBA00023136"/>
    </source>
</evidence>
<keyword evidence="5 7" id="KW-0472">Membrane</keyword>
<keyword evidence="4 7" id="KW-1133">Transmembrane helix</keyword>